<dbReference type="CDD" id="cd06257">
    <property type="entry name" value="DnaJ"/>
    <property type="match status" value="1"/>
</dbReference>
<sequence>MVKDTKLYNVLELSPECSESDIKKAYKKLALKYHPDKNPDAADKFKEIAHAYDILSDSEKRAKYDRFGEEGIGEGGGVSAEDLFSSFFGGGFFPGARSARTGPKKGKDLNHVIKVSLEELYTGKTTKLSLNKTVICQKCEGRGGKKGAVKKCDTCNGTGVRMIVRQLGPMLQQIQQYCNDCNGEGTVIRESDKCKSCNAKKTVNERKVLEVHIDKGMKNGQKITFAGEADQKPGEEPGDVIIELSEKPHDRFIRRGDDLFYTAKIDLLTALAGGQFSVKHLDDKVLLVKVPPGDALRPGQYKALAEYGMPSYRHHNCGNLLIKFDIEFPEPNWTSQETIVKLEEILPKRPRLDLDIQNDSVEDVSLQELTVEEEQRAAHILTNGAPEEDDDDEEHRHGVQCAQQ</sequence>
<evidence type="ECO:0000256" key="3">
    <source>
        <dbReference type="ARBA" id="ARBA00022771"/>
    </source>
</evidence>
<dbReference type="GO" id="GO:0030544">
    <property type="term" value="F:Hsp70 protein binding"/>
    <property type="evidence" value="ECO:0007669"/>
    <property type="project" value="InterPro"/>
</dbReference>
<dbReference type="Pfam" id="PF00226">
    <property type="entry name" value="DnaJ"/>
    <property type="match status" value="1"/>
</dbReference>
<dbReference type="SUPFAM" id="SSF49493">
    <property type="entry name" value="HSP40/DnaJ peptide-binding domain"/>
    <property type="match status" value="2"/>
</dbReference>
<dbReference type="PRINTS" id="PR00625">
    <property type="entry name" value="JDOMAIN"/>
</dbReference>
<organism evidence="9 10">
    <name type="scientific">Ambispora gerdemannii</name>
    <dbReference type="NCBI Taxonomy" id="144530"/>
    <lineage>
        <taxon>Eukaryota</taxon>
        <taxon>Fungi</taxon>
        <taxon>Fungi incertae sedis</taxon>
        <taxon>Mucoromycota</taxon>
        <taxon>Glomeromycotina</taxon>
        <taxon>Glomeromycetes</taxon>
        <taxon>Archaeosporales</taxon>
        <taxon>Ambisporaceae</taxon>
        <taxon>Ambispora</taxon>
    </lineage>
</organism>
<dbReference type="FunFam" id="2.60.260.20:FF:000003">
    <property type="entry name" value="DnaJ subfamily A member 2"/>
    <property type="match status" value="1"/>
</dbReference>
<dbReference type="InterPro" id="IPR018253">
    <property type="entry name" value="DnaJ_domain_CS"/>
</dbReference>
<evidence type="ECO:0000259" key="7">
    <source>
        <dbReference type="PROSITE" id="PS50076"/>
    </source>
</evidence>
<evidence type="ECO:0000313" key="10">
    <source>
        <dbReference type="Proteomes" id="UP000789831"/>
    </source>
</evidence>
<dbReference type="SUPFAM" id="SSF57938">
    <property type="entry name" value="DnaJ/Hsp40 cysteine-rich domain"/>
    <property type="match status" value="1"/>
</dbReference>
<dbReference type="Pfam" id="PF00684">
    <property type="entry name" value="DnaJ_CXXCXGXG"/>
    <property type="match status" value="1"/>
</dbReference>
<dbReference type="InterPro" id="IPR036410">
    <property type="entry name" value="HSP_DnaJ_Cys-rich_dom_sf"/>
</dbReference>
<dbReference type="CDD" id="cd10747">
    <property type="entry name" value="DnaJ_C"/>
    <property type="match status" value="1"/>
</dbReference>
<dbReference type="PROSITE" id="PS51188">
    <property type="entry name" value="ZF_CR"/>
    <property type="match status" value="1"/>
</dbReference>
<keyword evidence="10" id="KW-1185">Reference proteome</keyword>
<dbReference type="InterPro" id="IPR012724">
    <property type="entry name" value="DnaJ"/>
</dbReference>
<evidence type="ECO:0000313" key="9">
    <source>
        <dbReference type="EMBL" id="CAG8581446.1"/>
    </source>
</evidence>
<dbReference type="FunFam" id="1.10.287.110:FF:000041">
    <property type="entry name" value="Chaperone protein DNAj, putative"/>
    <property type="match status" value="1"/>
</dbReference>
<dbReference type="Gene3D" id="2.10.230.10">
    <property type="entry name" value="Heat shock protein DnaJ, cysteine-rich domain"/>
    <property type="match status" value="1"/>
</dbReference>
<dbReference type="Proteomes" id="UP000789831">
    <property type="component" value="Unassembled WGS sequence"/>
</dbReference>
<feature type="domain" description="CR-type" evidence="8">
    <location>
        <begin position="123"/>
        <end position="206"/>
    </location>
</feature>
<dbReference type="Pfam" id="PF01556">
    <property type="entry name" value="DnaJ_C"/>
    <property type="match status" value="1"/>
</dbReference>
<reference evidence="9" key="1">
    <citation type="submission" date="2021-06" db="EMBL/GenBank/DDBJ databases">
        <authorList>
            <person name="Kallberg Y."/>
            <person name="Tangrot J."/>
            <person name="Rosling A."/>
        </authorList>
    </citation>
    <scope>NUCLEOTIDE SEQUENCE</scope>
    <source>
        <strain evidence="9">MT106</strain>
    </source>
</reference>
<dbReference type="Gene3D" id="2.60.260.20">
    <property type="entry name" value="Urease metallochaperone UreE, N-terminal domain"/>
    <property type="match status" value="2"/>
</dbReference>
<dbReference type="FunFam" id="2.10.230.10:FF:000001">
    <property type="entry name" value="DnaJ subfamily A member 2"/>
    <property type="match status" value="1"/>
</dbReference>
<dbReference type="GO" id="GO:0006457">
    <property type="term" value="P:protein folding"/>
    <property type="evidence" value="ECO:0007669"/>
    <property type="project" value="InterPro"/>
</dbReference>
<dbReference type="HAMAP" id="MF_01152">
    <property type="entry name" value="DnaJ"/>
    <property type="match status" value="1"/>
</dbReference>
<comment type="caution">
    <text evidence="9">The sequence shown here is derived from an EMBL/GenBank/DDBJ whole genome shotgun (WGS) entry which is preliminary data.</text>
</comment>
<evidence type="ECO:0000256" key="4">
    <source>
        <dbReference type="ARBA" id="ARBA00022833"/>
    </source>
</evidence>
<dbReference type="InterPro" id="IPR002939">
    <property type="entry name" value="DnaJ_C"/>
</dbReference>
<dbReference type="InterPro" id="IPR044713">
    <property type="entry name" value="DNJA1/2-like"/>
</dbReference>
<name>A0A9N9G354_9GLOM</name>
<dbReference type="CDD" id="cd10719">
    <property type="entry name" value="DnaJ_zf"/>
    <property type="match status" value="1"/>
</dbReference>
<evidence type="ECO:0000256" key="1">
    <source>
        <dbReference type="ARBA" id="ARBA00022723"/>
    </source>
</evidence>
<dbReference type="EMBL" id="CAJVPL010001650">
    <property type="protein sequence ID" value="CAG8581446.1"/>
    <property type="molecule type" value="Genomic_DNA"/>
</dbReference>
<proteinExistence type="inferred from homology"/>
<dbReference type="OrthoDB" id="550424at2759"/>
<keyword evidence="3 5" id="KW-0863">Zinc-finger</keyword>
<evidence type="ECO:0000256" key="5">
    <source>
        <dbReference type="PROSITE-ProRule" id="PRU00546"/>
    </source>
</evidence>
<protein>
    <submittedName>
        <fullName evidence="9">1148_t:CDS:1</fullName>
    </submittedName>
</protein>
<dbReference type="FunFam" id="2.60.260.20:FF:000068">
    <property type="entry name" value="Chaperone protein dnaJ 3"/>
    <property type="match status" value="1"/>
</dbReference>
<keyword evidence="2" id="KW-0677">Repeat</keyword>
<evidence type="ECO:0000259" key="8">
    <source>
        <dbReference type="PROSITE" id="PS51188"/>
    </source>
</evidence>
<dbReference type="PROSITE" id="PS50076">
    <property type="entry name" value="DNAJ_2"/>
    <property type="match status" value="1"/>
</dbReference>
<dbReference type="InterPro" id="IPR036869">
    <property type="entry name" value="J_dom_sf"/>
</dbReference>
<evidence type="ECO:0000256" key="6">
    <source>
        <dbReference type="SAM" id="MobiDB-lite"/>
    </source>
</evidence>
<feature type="region of interest" description="Disordered" evidence="6">
    <location>
        <begin position="377"/>
        <end position="404"/>
    </location>
</feature>
<feature type="domain" description="J" evidence="7">
    <location>
        <begin position="6"/>
        <end position="68"/>
    </location>
</feature>
<dbReference type="Gene3D" id="1.10.287.110">
    <property type="entry name" value="DnaJ domain"/>
    <property type="match status" value="1"/>
</dbReference>
<dbReference type="PROSITE" id="PS00636">
    <property type="entry name" value="DNAJ_1"/>
    <property type="match status" value="1"/>
</dbReference>
<dbReference type="InterPro" id="IPR001305">
    <property type="entry name" value="HSP_DnaJ_Cys-rich_dom"/>
</dbReference>
<dbReference type="SMART" id="SM00271">
    <property type="entry name" value="DnaJ"/>
    <property type="match status" value="1"/>
</dbReference>
<dbReference type="GO" id="GO:0008270">
    <property type="term" value="F:zinc ion binding"/>
    <property type="evidence" value="ECO:0007669"/>
    <property type="project" value="UniProtKB-KW"/>
</dbReference>
<feature type="zinc finger region" description="CR-type" evidence="5">
    <location>
        <begin position="123"/>
        <end position="206"/>
    </location>
</feature>
<keyword evidence="4 5" id="KW-0862">Zinc</keyword>
<dbReference type="GO" id="GO:0051082">
    <property type="term" value="F:unfolded protein binding"/>
    <property type="evidence" value="ECO:0007669"/>
    <property type="project" value="InterPro"/>
</dbReference>
<evidence type="ECO:0000256" key="2">
    <source>
        <dbReference type="ARBA" id="ARBA00022737"/>
    </source>
</evidence>
<dbReference type="GO" id="GO:0009408">
    <property type="term" value="P:response to heat"/>
    <property type="evidence" value="ECO:0007669"/>
    <property type="project" value="InterPro"/>
</dbReference>
<gene>
    <name evidence="9" type="ORF">AGERDE_LOCUS8143</name>
</gene>
<dbReference type="AlphaFoldDB" id="A0A9N9G354"/>
<dbReference type="SUPFAM" id="SSF46565">
    <property type="entry name" value="Chaperone J-domain"/>
    <property type="match status" value="1"/>
</dbReference>
<dbReference type="PANTHER" id="PTHR43888">
    <property type="entry name" value="DNAJ-LIKE-2, ISOFORM A-RELATED"/>
    <property type="match status" value="1"/>
</dbReference>
<accession>A0A9N9G354</accession>
<dbReference type="GO" id="GO:0005524">
    <property type="term" value="F:ATP binding"/>
    <property type="evidence" value="ECO:0007669"/>
    <property type="project" value="InterPro"/>
</dbReference>
<dbReference type="InterPro" id="IPR008971">
    <property type="entry name" value="HSP40/DnaJ_pept-bd"/>
</dbReference>
<dbReference type="InterPro" id="IPR001623">
    <property type="entry name" value="DnaJ_domain"/>
</dbReference>
<keyword evidence="1 5" id="KW-0479">Metal-binding</keyword>